<evidence type="ECO:0000313" key="12">
    <source>
        <dbReference type="Proteomes" id="UP000017200"/>
    </source>
</evidence>
<dbReference type="GO" id="GO:0005737">
    <property type="term" value="C:cytoplasm"/>
    <property type="evidence" value="ECO:0007669"/>
    <property type="project" value="UniProtKB-SubCell"/>
</dbReference>
<feature type="compositionally biased region" description="Basic residues" evidence="8">
    <location>
        <begin position="92"/>
        <end position="105"/>
    </location>
</feature>
<evidence type="ECO:0000259" key="9">
    <source>
        <dbReference type="PROSITE" id="PS50865"/>
    </source>
</evidence>
<dbReference type="AlphaFoldDB" id="U5H566"/>
<reference evidence="10 12" key="3">
    <citation type="journal article" date="2015" name="BMC Genomics">
        <title>Sex and parasites: genomic and transcriptomic analysis of Microbotryum lychnidis-dioicae, the biotrophic and plant-castrating anther smut fungus.</title>
        <authorList>
            <person name="Perlin M.H."/>
            <person name="Amselem J."/>
            <person name="Fontanillas E."/>
            <person name="Toh S.S."/>
            <person name="Chen Z."/>
            <person name="Goldberg J."/>
            <person name="Duplessis S."/>
            <person name="Henrissat B."/>
            <person name="Young S."/>
            <person name="Zeng Q."/>
            <person name="Aguileta G."/>
            <person name="Petit E."/>
            <person name="Badouin H."/>
            <person name="Andrews J."/>
            <person name="Razeeq D."/>
            <person name="Gabaldon T."/>
            <person name="Quesneville H."/>
            <person name="Giraud T."/>
            <person name="Hood M.E."/>
            <person name="Schultz D.J."/>
            <person name="Cuomo C.A."/>
        </authorList>
    </citation>
    <scope>NUCLEOTIDE SEQUENCE [LARGE SCALE GENOMIC DNA]</scope>
    <source>
        <strain evidence="10">P1A1 Lamole</strain>
        <strain evidence="12">p1A1 Lamole</strain>
    </source>
</reference>
<feature type="domain" description="MYND-type" evidence="9">
    <location>
        <begin position="518"/>
        <end position="560"/>
    </location>
</feature>
<evidence type="ECO:0000256" key="8">
    <source>
        <dbReference type="SAM" id="MobiDB-lite"/>
    </source>
</evidence>
<dbReference type="Gene3D" id="6.10.140.2220">
    <property type="match status" value="1"/>
</dbReference>
<dbReference type="SUPFAM" id="SSF144232">
    <property type="entry name" value="HIT/MYND zinc finger-like"/>
    <property type="match status" value="1"/>
</dbReference>
<evidence type="ECO:0000256" key="4">
    <source>
        <dbReference type="ARBA" id="ARBA00022723"/>
    </source>
</evidence>
<keyword evidence="5 7" id="KW-0863">Zinc-finger</keyword>
<keyword evidence="6" id="KW-0862">Zinc</keyword>
<reference evidence="11" key="4">
    <citation type="submission" date="2015-06" db="UniProtKB">
        <authorList>
            <consortium name="EnsemblFungi"/>
        </authorList>
    </citation>
    <scope>IDENTIFICATION</scope>
</reference>
<dbReference type="InterPro" id="IPR002893">
    <property type="entry name" value="Znf_MYND"/>
</dbReference>
<accession>U5H566</accession>
<feature type="region of interest" description="Disordered" evidence="8">
    <location>
        <begin position="697"/>
        <end position="721"/>
    </location>
</feature>
<dbReference type="PROSITE" id="PS50865">
    <property type="entry name" value="ZF_MYND_2"/>
    <property type="match status" value="1"/>
</dbReference>
<feature type="compositionally biased region" description="Basic residues" evidence="8">
    <location>
        <begin position="603"/>
        <end position="620"/>
    </location>
</feature>
<dbReference type="FunCoup" id="U5H566">
    <property type="interactions" value="1"/>
</dbReference>
<dbReference type="PANTHER" id="PTHR47442">
    <property type="entry name" value="MYND-TYPE ZINC FINGER PROTEIN MUB1"/>
    <property type="match status" value="1"/>
</dbReference>
<feature type="compositionally biased region" description="Polar residues" evidence="8">
    <location>
        <begin position="367"/>
        <end position="391"/>
    </location>
</feature>
<feature type="region of interest" description="Disordered" evidence="8">
    <location>
        <begin position="565"/>
        <end position="655"/>
    </location>
</feature>
<dbReference type="GO" id="GO:1990304">
    <property type="term" value="C:MUB1-RAD6-UBR2 ubiquitin ligase complex"/>
    <property type="evidence" value="ECO:0007669"/>
    <property type="project" value="TreeGrafter"/>
</dbReference>
<name>U5H566_USTV1</name>
<comment type="subcellular location">
    <subcellularLocation>
        <location evidence="1">Cytoplasm</location>
    </subcellularLocation>
</comment>
<feature type="compositionally biased region" description="Low complexity" evidence="8">
    <location>
        <begin position="704"/>
        <end position="717"/>
    </location>
</feature>
<keyword evidence="12" id="KW-1185">Reference proteome</keyword>
<sequence length="777" mass="83834">MRESNFSSPAHNRACVCISSALYDRRAIDAPSPSLPLVNSLTHLSYLTATSPRIREILSLDGGLERLVRILKGCAAGGPPVIEESLADIRHKTTRGPKKGPRRSPFKSFDEYSPVIDDEWTQDRAGYTSLSRTVGEAPLPGPLPWELDVELSSSLSSATMTTNSSSRDRHLLYTYTLAFQCVVNIGVRGSETIRTRVVEAGALDVVVNVLQRYLDDIARRKQQAELAAEEEAAAAATPVAVPVALGPPVVADIVLAPLTQPQLARLNNRAPPQYRLAPPARVATPDTVISTDEGSIADDNGSSSGQEGDEVMTEDEPRSQASTSSSNSRLGKAIIASSSAPSRRQDHDEDDGDVVMGGSDMHEDAATASTPRHTATSRQEGPSRPNQSRSSGLHYRDEDVLLSLQLLAYLSKYPHVRSVFHSPHDAVHPEMDNENEHDYLHAPHHDHYDSKASTPTSTSLPTLSSNVFSLVEAFTHRPASNDPYTPRHSNEVQYWAGVIMRNACRKDESRGGIRQCANMQCGVWEKYVREFAKCRRCRKAKYCSKTCQSKAWQFGHRYWCAKAAPKEGNSSTHDESAPSSAASHHQHHHHGVPSQGQAQGHGQHFHHHHHQHGQHGHHAHAGGAETSGPAEREALTRRHERRSRRDDDDDDNDYDEDVNALAGRALGGLDLAAAAAAHAIGAGLGARALFNRNRGITPRGLRQSPGTGSGATTPPAGLRTGGDGAIGGFEVNVAGMGMRVGDGALGMDENDVAHDLLVGGVFGEIGAMNGLTLAENQ</sequence>
<feature type="compositionally biased region" description="Basic and acidic residues" evidence="8">
    <location>
        <begin position="436"/>
        <end position="450"/>
    </location>
</feature>
<dbReference type="EMBL" id="GL541661">
    <property type="protein sequence ID" value="KDE07221.1"/>
    <property type="molecule type" value="Genomic_DNA"/>
</dbReference>
<dbReference type="Proteomes" id="UP000017200">
    <property type="component" value="Unassembled WGS sequence"/>
</dbReference>
<dbReference type="HOGENOM" id="CLU_360239_0_0_1"/>
<organism evidence="10">
    <name type="scientific">Microbotryum lychnidis-dioicae (strain p1A1 Lamole / MvSl-1064)</name>
    <name type="common">Anther smut fungus</name>
    <dbReference type="NCBI Taxonomy" id="683840"/>
    <lineage>
        <taxon>Eukaryota</taxon>
        <taxon>Fungi</taxon>
        <taxon>Dikarya</taxon>
        <taxon>Basidiomycota</taxon>
        <taxon>Pucciniomycotina</taxon>
        <taxon>Microbotryomycetes</taxon>
        <taxon>Microbotryales</taxon>
        <taxon>Microbotryaceae</taxon>
        <taxon>Microbotryum</taxon>
    </lineage>
</organism>
<protein>
    <recommendedName>
        <fullName evidence="9">MYND-type domain-containing protein</fullName>
    </recommendedName>
</protein>
<dbReference type="Pfam" id="PF01753">
    <property type="entry name" value="zf-MYND"/>
    <property type="match status" value="1"/>
</dbReference>
<evidence type="ECO:0000256" key="1">
    <source>
        <dbReference type="ARBA" id="ARBA00004496"/>
    </source>
</evidence>
<feature type="compositionally biased region" description="Low complexity" evidence="8">
    <location>
        <begin position="319"/>
        <end position="340"/>
    </location>
</feature>
<feature type="region of interest" description="Disordered" evidence="8">
    <location>
        <begin position="269"/>
        <end position="394"/>
    </location>
</feature>
<proteinExistence type="inferred from homology"/>
<dbReference type="EnsemblFungi" id="MVLG_02444T0">
    <property type="protein sequence ID" value="MVLG_02444T0"/>
    <property type="gene ID" value="MVLG_02444"/>
</dbReference>
<dbReference type="GO" id="GO:0006511">
    <property type="term" value="P:ubiquitin-dependent protein catabolic process"/>
    <property type="evidence" value="ECO:0007669"/>
    <property type="project" value="TreeGrafter"/>
</dbReference>
<reference evidence="10" key="2">
    <citation type="submission" date="2010-11" db="EMBL/GenBank/DDBJ databases">
        <authorList>
            <consortium name="The Broad Institute Genome Sequencing Platform"/>
            <person name="Earl A."/>
            <person name="Ward D."/>
            <person name="Feldgarden M."/>
            <person name="Gevers D."/>
            <person name="Butler R."/>
            <person name="Young S.K."/>
            <person name="Zeng Q."/>
            <person name="Gargeya S."/>
            <person name="Fitzgerald M."/>
            <person name="Haas B."/>
            <person name="Abouelleil A."/>
            <person name="Alvarado L."/>
            <person name="Arachchi H.M."/>
            <person name="Berlin A."/>
            <person name="Brown A."/>
            <person name="Chapman S.B."/>
            <person name="Chen Z."/>
            <person name="Dunbar C."/>
            <person name="Freedman E."/>
            <person name="Gearin G."/>
            <person name="Gellesch M."/>
            <person name="Goldberg J."/>
            <person name="Griggs A."/>
            <person name="Gujja S."/>
            <person name="Heilman E."/>
            <person name="Heiman D."/>
            <person name="Howarth C."/>
            <person name="Larson L."/>
            <person name="Lui A."/>
            <person name="MacDonald P.J.P."/>
            <person name="Mehta T."/>
            <person name="Montmayeur A."/>
            <person name="Murphy C."/>
            <person name="Neiman D."/>
            <person name="Pearson M."/>
            <person name="Priest M."/>
            <person name="Roberts A."/>
            <person name="Saif S."/>
            <person name="Shea T."/>
            <person name="Shenoy N."/>
            <person name="Sisk P."/>
            <person name="Stolte C."/>
            <person name="Sykes S."/>
            <person name="White J."/>
            <person name="Yandava C."/>
            <person name="Wortman J."/>
            <person name="Nusbaum C."/>
            <person name="Birren B."/>
        </authorList>
    </citation>
    <scope>NUCLEOTIDE SEQUENCE</scope>
    <source>
        <strain evidence="10">P1A1 Lamole</strain>
    </source>
</reference>
<evidence type="ECO:0000313" key="10">
    <source>
        <dbReference type="EMBL" id="KDE07221.1"/>
    </source>
</evidence>
<feature type="region of interest" description="Disordered" evidence="8">
    <location>
        <begin position="86"/>
        <end position="110"/>
    </location>
</feature>
<evidence type="ECO:0000256" key="5">
    <source>
        <dbReference type="ARBA" id="ARBA00022771"/>
    </source>
</evidence>
<dbReference type="EMBL" id="AEIJ01000238">
    <property type="status" value="NOT_ANNOTATED_CDS"/>
    <property type="molecule type" value="Genomic_DNA"/>
</dbReference>
<dbReference type="InterPro" id="IPR051664">
    <property type="entry name" value="MYND-type_zinc_finger"/>
</dbReference>
<feature type="compositionally biased region" description="Low complexity" evidence="8">
    <location>
        <begin position="592"/>
        <end position="602"/>
    </location>
</feature>
<keyword evidence="4" id="KW-0479">Metal-binding</keyword>
<keyword evidence="3" id="KW-0963">Cytoplasm</keyword>
<evidence type="ECO:0000256" key="7">
    <source>
        <dbReference type="PROSITE-ProRule" id="PRU00134"/>
    </source>
</evidence>
<evidence type="ECO:0000256" key="2">
    <source>
        <dbReference type="ARBA" id="ARBA00010655"/>
    </source>
</evidence>
<evidence type="ECO:0000313" key="11">
    <source>
        <dbReference type="EnsemblFungi" id="MVLG_02444T0"/>
    </source>
</evidence>
<comment type="similarity">
    <text evidence="2">Belongs to the MUB1/samB family.</text>
</comment>
<dbReference type="GO" id="GO:0007163">
    <property type="term" value="P:establishment or maintenance of cell polarity"/>
    <property type="evidence" value="ECO:0007669"/>
    <property type="project" value="TreeGrafter"/>
</dbReference>
<dbReference type="GO" id="GO:0008270">
    <property type="term" value="F:zinc ion binding"/>
    <property type="evidence" value="ECO:0007669"/>
    <property type="project" value="UniProtKB-KW"/>
</dbReference>
<feature type="region of interest" description="Disordered" evidence="8">
    <location>
        <begin position="436"/>
        <end position="459"/>
    </location>
</feature>
<dbReference type="InParanoid" id="U5H566"/>
<evidence type="ECO:0000256" key="6">
    <source>
        <dbReference type="ARBA" id="ARBA00022833"/>
    </source>
</evidence>
<reference evidence="12" key="1">
    <citation type="submission" date="2010-11" db="EMBL/GenBank/DDBJ databases">
        <title>The genome sequence of Microbotryum violaceum strain p1A1 Lamole.</title>
        <authorList>
            <person name="Cuomo C."/>
            <person name="Perlin M."/>
            <person name="Young S.K."/>
            <person name="Zeng Q."/>
            <person name="Gargeya S."/>
            <person name="Alvarado L."/>
            <person name="Berlin A."/>
            <person name="Chapman S.B."/>
            <person name="Chen Z."/>
            <person name="Freedman E."/>
            <person name="Gellesch M."/>
            <person name="Goldberg J."/>
            <person name="Griggs A."/>
            <person name="Gujja S."/>
            <person name="Heilman E."/>
            <person name="Heiman D."/>
            <person name="Howarth C."/>
            <person name="Mehta T."/>
            <person name="Neiman D."/>
            <person name="Pearson M."/>
            <person name="Roberts A."/>
            <person name="Saif S."/>
            <person name="Shea T."/>
            <person name="Shenoy N."/>
            <person name="Sisk P."/>
            <person name="Stolte C."/>
            <person name="Sykes S."/>
            <person name="White J."/>
            <person name="Yandava C."/>
            <person name="Haas B."/>
            <person name="Nusbaum C."/>
            <person name="Birren B."/>
        </authorList>
    </citation>
    <scope>NUCLEOTIDE SEQUENCE [LARGE SCALE GENOMIC DNA]</scope>
    <source>
        <strain evidence="12">p1A1 Lamole</strain>
    </source>
</reference>
<gene>
    <name evidence="10" type="ORF">MVLG_02444</name>
</gene>
<dbReference type="OrthoDB" id="2537178at2759"/>
<dbReference type="PANTHER" id="PTHR47442:SF1">
    <property type="entry name" value="MYND-TYPE ZINC FINGER PROTEIN MUB1"/>
    <property type="match status" value="1"/>
</dbReference>
<evidence type="ECO:0000256" key="3">
    <source>
        <dbReference type="ARBA" id="ARBA00022490"/>
    </source>
</evidence>